<dbReference type="Proteomes" id="UP000817658">
    <property type="component" value="Chromosome 1"/>
</dbReference>
<reference evidence="2" key="1">
    <citation type="journal article" date="2002" name="Nature">
        <title>The genome sequence and structure of rice chromosome 1.</title>
        <authorList>
            <person name="Sasaki T."/>
            <person name="Matsumoto T."/>
            <person name="Yamamoto K."/>
            <person name="Sakata K."/>
            <person name="Baba T."/>
            <person name="Katayose Y."/>
            <person name="Wu J."/>
            <person name="Niimura Y."/>
            <person name="Cheng Z."/>
            <person name="Nagamura Y."/>
            <person name="Antonio B.A."/>
            <person name="Kanamori H."/>
            <person name="Hosokawa S."/>
            <person name="Masukawa M."/>
            <person name="Arikawa K."/>
            <person name="Chiden Y."/>
            <person name="Hayashi M."/>
            <person name="Okamoto M."/>
            <person name="Ando T."/>
            <person name="Aoki H."/>
            <person name="Arita K."/>
            <person name="Hamada M."/>
            <person name="Harada C."/>
            <person name="Hijishita S."/>
            <person name="Honda M."/>
            <person name="Ichikawa Y."/>
            <person name="Idonuma A."/>
            <person name="Iijima M."/>
            <person name="Ikeda M."/>
            <person name="Ikeno M."/>
            <person name="Itoh S."/>
            <person name="Itoh T."/>
            <person name="Itoh Y."/>
            <person name="Itoh Y."/>
            <person name="Iwabuchi A."/>
            <person name="Kamiya K."/>
            <person name="Karasawa W."/>
            <person name="Katagiri S."/>
            <person name="Kikuta A."/>
            <person name="Kobayashi N."/>
            <person name="Kono I."/>
            <person name="Machita K."/>
            <person name="Maehara T."/>
            <person name="Mizuno H."/>
            <person name="Mizubayashi T."/>
            <person name="Mukai Y."/>
            <person name="Nagasaki H."/>
            <person name="Nakashima M."/>
            <person name="Nakama Y."/>
            <person name="Nakamichi Y."/>
            <person name="Nakamura M."/>
            <person name="Namiki N."/>
            <person name="Negishi M."/>
            <person name="Ohta I."/>
            <person name="Ono N."/>
            <person name="Saji S."/>
            <person name="Sakai K."/>
            <person name="Shibata M."/>
            <person name="Shimokawa T."/>
            <person name="Shomura A."/>
            <person name="Song J."/>
            <person name="Takazaki Y."/>
            <person name="Terasawa K."/>
            <person name="Tsuji K."/>
            <person name="Waki K."/>
            <person name="Yamagata H."/>
            <person name="Yamane H."/>
            <person name="Yoshiki S."/>
            <person name="Yoshihara R."/>
            <person name="Yukawa K."/>
            <person name="Zhong H."/>
            <person name="Iwama H."/>
            <person name="Endo T."/>
            <person name="Ito H."/>
            <person name="Hahn J.H."/>
            <person name="Kim H.I."/>
            <person name="Eun M.Y."/>
            <person name="Yano M."/>
            <person name="Jiang J."/>
            <person name="Gojobori T."/>
        </authorList>
    </citation>
    <scope>NUCLEOTIDE SEQUENCE [LARGE SCALE GENOMIC DNA]</scope>
</reference>
<name>Q656H8_ORYSJ</name>
<gene>
    <name evidence="2" type="primary">B1012D10.19</name>
</gene>
<evidence type="ECO:0000256" key="1">
    <source>
        <dbReference type="SAM" id="MobiDB-lite"/>
    </source>
</evidence>
<proteinExistence type="predicted"/>
<sequence>MGIATQFGSVGAKDAGTREEEGAPGRWFPREPFGSKLSNWHCHFTLENLKEAYKGN</sequence>
<dbReference type="AlphaFoldDB" id="Q656H8"/>
<feature type="region of interest" description="Disordered" evidence="1">
    <location>
        <begin position="1"/>
        <end position="30"/>
    </location>
</feature>
<protein>
    <submittedName>
        <fullName evidence="2">Uncharacterized protein</fullName>
    </submittedName>
</protein>
<dbReference type="EMBL" id="AP003535">
    <property type="protein sequence ID" value="BAD45285.1"/>
    <property type="molecule type" value="Genomic_DNA"/>
</dbReference>
<organism evidence="2">
    <name type="scientific">Oryza sativa subsp. japonica</name>
    <name type="common">Rice</name>
    <dbReference type="NCBI Taxonomy" id="39947"/>
    <lineage>
        <taxon>Eukaryota</taxon>
        <taxon>Viridiplantae</taxon>
        <taxon>Streptophyta</taxon>
        <taxon>Embryophyta</taxon>
        <taxon>Tracheophyta</taxon>
        <taxon>Spermatophyta</taxon>
        <taxon>Magnoliopsida</taxon>
        <taxon>Liliopsida</taxon>
        <taxon>Poales</taxon>
        <taxon>Poaceae</taxon>
        <taxon>BOP clade</taxon>
        <taxon>Oryzoideae</taxon>
        <taxon>Oryzeae</taxon>
        <taxon>Oryzinae</taxon>
        <taxon>Oryza</taxon>
        <taxon>Oryza sativa</taxon>
    </lineage>
</organism>
<evidence type="ECO:0000313" key="2">
    <source>
        <dbReference type="EMBL" id="BAD45285.1"/>
    </source>
</evidence>
<accession>Q656H8</accession>